<name>A0A2J5P6B1_9ENTR</name>
<reference evidence="1 2" key="1">
    <citation type="submission" date="2017-11" db="EMBL/GenBank/DDBJ databases">
        <authorList>
            <person name="Han C.G."/>
        </authorList>
    </citation>
    <scope>NUCLEOTIDE SEQUENCE [LARGE SCALE GENOMIC DNA]</scope>
    <source>
        <strain evidence="1 2">A10</strain>
    </source>
</reference>
<gene>
    <name evidence="1" type="ORF">CWN49_33610</name>
</gene>
<evidence type="ECO:0000313" key="1">
    <source>
        <dbReference type="EMBL" id="PLO61491.1"/>
    </source>
</evidence>
<dbReference type="AlphaFoldDB" id="A0A2J5P6B1"/>
<comment type="caution">
    <text evidence="1">The sequence shown here is derived from an EMBL/GenBank/DDBJ whole genome shotgun (WGS) entry which is preliminary data.</text>
</comment>
<dbReference type="Proteomes" id="UP000234667">
    <property type="component" value="Unassembled WGS sequence"/>
</dbReference>
<organism evidence="1 2">
    <name type="scientific">Klebsiella michiganensis</name>
    <dbReference type="NCBI Taxonomy" id="1134687"/>
    <lineage>
        <taxon>Bacteria</taxon>
        <taxon>Pseudomonadati</taxon>
        <taxon>Pseudomonadota</taxon>
        <taxon>Gammaproteobacteria</taxon>
        <taxon>Enterobacterales</taxon>
        <taxon>Enterobacteriaceae</taxon>
        <taxon>Klebsiella/Raoultella group</taxon>
        <taxon>Klebsiella</taxon>
    </lineage>
</organism>
<accession>A0A2J5P6B1</accession>
<reference evidence="1 2" key="2">
    <citation type="submission" date="2018-01" db="EMBL/GenBank/DDBJ databases">
        <title>Genomic study of Klebsiella pneumoniae.</title>
        <authorList>
            <person name="Yang Y."/>
            <person name="Bicalho R."/>
        </authorList>
    </citation>
    <scope>NUCLEOTIDE SEQUENCE [LARGE SCALE GENOMIC DNA]</scope>
    <source>
        <strain evidence="1 2">A10</strain>
    </source>
</reference>
<protein>
    <submittedName>
        <fullName evidence="1">CadC family transcriptional regulator</fullName>
    </submittedName>
</protein>
<dbReference type="EMBL" id="PIDR01001809">
    <property type="protein sequence ID" value="PLO61491.1"/>
    <property type="molecule type" value="Genomic_DNA"/>
</dbReference>
<proteinExistence type="predicted"/>
<evidence type="ECO:0000313" key="2">
    <source>
        <dbReference type="Proteomes" id="UP000234667"/>
    </source>
</evidence>
<feature type="non-terminal residue" evidence="1">
    <location>
        <position position="1"/>
    </location>
</feature>
<sequence>EEYSWIYLTLYPGQARVSVIRCRQPFSQWRDNQCLTKYYIKEVANAPA</sequence>